<organism evidence="1 2">
    <name type="scientific">Candidatus Scalindua brodae</name>
    <dbReference type="NCBI Taxonomy" id="237368"/>
    <lineage>
        <taxon>Bacteria</taxon>
        <taxon>Pseudomonadati</taxon>
        <taxon>Planctomycetota</taxon>
        <taxon>Candidatus Brocadiia</taxon>
        <taxon>Candidatus Brocadiales</taxon>
        <taxon>Candidatus Scalinduaceae</taxon>
        <taxon>Candidatus Scalindua</taxon>
    </lineage>
</organism>
<evidence type="ECO:0000313" key="1">
    <source>
        <dbReference type="EMBL" id="KHE90558.1"/>
    </source>
</evidence>
<sequence length="70" mass="7989">MASVENGKVVEYYPEYPKGPCVLVLQKNREGNPIHVVWGIPKNAFSPAVLVTAYKPDPLIWSDDFMERRK</sequence>
<accession>A0A0B0EHH1</accession>
<dbReference type="Proteomes" id="UP000030652">
    <property type="component" value="Unassembled WGS sequence"/>
</dbReference>
<name>A0A0B0EHH1_9BACT</name>
<reference evidence="1 2" key="1">
    <citation type="submission" date="2014-10" db="EMBL/GenBank/DDBJ databases">
        <title>Draft genome of anammox bacterium scalindua brodae, obtained using differential coverage binning of sequence data from two enrichment reactors.</title>
        <authorList>
            <person name="Speth D.R."/>
            <person name="Russ L."/>
            <person name="Kartal B."/>
            <person name="Op den Camp H.J."/>
            <person name="Dutilh B.E."/>
            <person name="Jetten M.S."/>
        </authorList>
    </citation>
    <scope>NUCLEOTIDE SEQUENCE [LARGE SCALE GENOMIC DNA]</scope>
    <source>
        <strain evidence="1">RU1</strain>
    </source>
</reference>
<dbReference type="eggNOG" id="ENOG5031TNR">
    <property type="taxonomic scope" value="Bacteria"/>
</dbReference>
<evidence type="ECO:0000313" key="2">
    <source>
        <dbReference type="Proteomes" id="UP000030652"/>
    </source>
</evidence>
<dbReference type="InterPro" id="IPR025354">
    <property type="entry name" value="DUF4258"/>
</dbReference>
<dbReference type="EMBL" id="JRYO01000256">
    <property type="protein sequence ID" value="KHE90558.1"/>
    <property type="molecule type" value="Genomic_DNA"/>
</dbReference>
<dbReference type="AlphaFoldDB" id="A0A0B0EHH1"/>
<protein>
    <recommendedName>
        <fullName evidence="3">DUF4258 domain-containing protein</fullName>
    </recommendedName>
</protein>
<evidence type="ECO:0008006" key="3">
    <source>
        <dbReference type="Google" id="ProtNLM"/>
    </source>
</evidence>
<gene>
    <name evidence="1" type="ORF">SCABRO_03731</name>
</gene>
<dbReference type="Pfam" id="PF14076">
    <property type="entry name" value="DUF4258"/>
    <property type="match status" value="1"/>
</dbReference>
<proteinExistence type="predicted"/>
<comment type="caution">
    <text evidence="1">The sequence shown here is derived from an EMBL/GenBank/DDBJ whole genome shotgun (WGS) entry which is preliminary data.</text>
</comment>